<comment type="caution">
    <text evidence="1">The sequence shown here is derived from an EMBL/GenBank/DDBJ whole genome shotgun (WGS) entry which is preliminary data.</text>
</comment>
<dbReference type="EMBL" id="VSRR010088569">
    <property type="protein sequence ID" value="MPC91656.1"/>
    <property type="molecule type" value="Genomic_DNA"/>
</dbReference>
<organism evidence="1 2">
    <name type="scientific">Portunus trituberculatus</name>
    <name type="common">Swimming crab</name>
    <name type="synonym">Neptunus trituberculatus</name>
    <dbReference type="NCBI Taxonomy" id="210409"/>
    <lineage>
        <taxon>Eukaryota</taxon>
        <taxon>Metazoa</taxon>
        <taxon>Ecdysozoa</taxon>
        <taxon>Arthropoda</taxon>
        <taxon>Crustacea</taxon>
        <taxon>Multicrustacea</taxon>
        <taxon>Malacostraca</taxon>
        <taxon>Eumalacostraca</taxon>
        <taxon>Eucarida</taxon>
        <taxon>Decapoda</taxon>
        <taxon>Pleocyemata</taxon>
        <taxon>Brachyura</taxon>
        <taxon>Eubrachyura</taxon>
        <taxon>Portunoidea</taxon>
        <taxon>Portunidae</taxon>
        <taxon>Portuninae</taxon>
        <taxon>Portunus</taxon>
    </lineage>
</organism>
<proteinExistence type="predicted"/>
<name>A0A5B7JC65_PORTR</name>
<evidence type="ECO:0000313" key="2">
    <source>
        <dbReference type="Proteomes" id="UP000324222"/>
    </source>
</evidence>
<keyword evidence="2" id="KW-1185">Reference proteome</keyword>
<gene>
    <name evidence="1" type="ORF">E2C01_086708</name>
</gene>
<reference evidence="1 2" key="1">
    <citation type="submission" date="2019-05" db="EMBL/GenBank/DDBJ databases">
        <title>Another draft genome of Portunus trituberculatus and its Hox gene families provides insights of decapod evolution.</title>
        <authorList>
            <person name="Jeong J.-H."/>
            <person name="Song I."/>
            <person name="Kim S."/>
            <person name="Choi T."/>
            <person name="Kim D."/>
            <person name="Ryu S."/>
            <person name="Kim W."/>
        </authorList>
    </citation>
    <scope>NUCLEOTIDE SEQUENCE [LARGE SCALE GENOMIC DNA]</scope>
    <source>
        <tissue evidence="1">Muscle</tissue>
    </source>
</reference>
<dbReference type="Proteomes" id="UP000324222">
    <property type="component" value="Unassembled WGS sequence"/>
</dbReference>
<protein>
    <submittedName>
        <fullName evidence="1">Uncharacterized protein</fullName>
    </submittedName>
</protein>
<dbReference type="AlphaFoldDB" id="A0A5B7JC65"/>
<evidence type="ECO:0000313" key="1">
    <source>
        <dbReference type="EMBL" id="MPC91656.1"/>
    </source>
</evidence>
<accession>A0A5B7JC65</accession>
<sequence>MKSSSRSTSLYFRLCEEKGVSVARQGDIGYSSITHHKSIRIKLIRSTVTDTFAPVLTRMRAVPLDVAIATAADRSRFMSPEGRLRWSQANPLCQ</sequence>